<name>A0ABY4F8A1_9BACT</name>
<reference evidence="1 2" key="1">
    <citation type="submission" date="2022-04" db="EMBL/GenBank/DDBJ databases">
        <title>Hymenobacter sp. isolated from the air.</title>
        <authorList>
            <person name="Won M."/>
            <person name="Lee C.-M."/>
            <person name="Woen H.-Y."/>
            <person name="Kwon S.-W."/>
        </authorList>
    </citation>
    <scope>NUCLEOTIDE SEQUENCE [LARGE SCALE GENOMIC DNA]</scope>
    <source>
        <strain evidence="2">5116 S-27</strain>
    </source>
</reference>
<keyword evidence="2" id="KW-1185">Reference proteome</keyword>
<dbReference type="RefSeq" id="WP_244717101.1">
    <property type="nucleotide sequence ID" value="NZ_CP095049.1"/>
</dbReference>
<evidence type="ECO:0000313" key="1">
    <source>
        <dbReference type="EMBL" id="UOQ52785.1"/>
    </source>
</evidence>
<dbReference type="EMBL" id="CP095049">
    <property type="protein sequence ID" value="UOQ52785.1"/>
    <property type="molecule type" value="Genomic_DNA"/>
</dbReference>
<accession>A0ABY4F8A1</accession>
<proteinExistence type="predicted"/>
<evidence type="ECO:0008006" key="3">
    <source>
        <dbReference type="Google" id="ProtNLM"/>
    </source>
</evidence>
<protein>
    <recommendedName>
        <fullName evidence="3">GLPGLI family protein</fullName>
    </recommendedName>
</protein>
<dbReference type="Proteomes" id="UP000831785">
    <property type="component" value="Chromosome"/>
</dbReference>
<sequence>MATNKVKCMRVQGQYSEVLPPADKGDLPRLAARRQAGTVELFLMQMTEPPLVTTYLGSAPVLGSPATSTPGTTVASWYLRRGAGVPRLITPENFASQVSVLLADDKELAAKVAAGSPGHRFVDLEHLIQQYNQRRR</sequence>
<gene>
    <name evidence="1" type="ORF">MUN80_23960</name>
</gene>
<organism evidence="1 2">
    <name type="scientific">Hymenobacter cellulosivorans</name>
    <dbReference type="NCBI Taxonomy" id="2932249"/>
    <lineage>
        <taxon>Bacteria</taxon>
        <taxon>Pseudomonadati</taxon>
        <taxon>Bacteroidota</taxon>
        <taxon>Cytophagia</taxon>
        <taxon>Cytophagales</taxon>
        <taxon>Hymenobacteraceae</taxon>
        <taxon>Hymenobacter</taxon>
    </lineage>
</organism>
<evidence type="ECO:0000313" key="2">
    <source>
        <dbReference type="Proteomes" id="UP000831785"/>
    </source>
</evidence>